<dbReference type="PANTHER" id="PTHR46469">
    <property type="entry name" value="TRANSCRIPTION INITIATION FACTOR TFIID SUBUNIT 8"/>
    <property type="match status" value="1"/>
</dbReference>
<evidence type="ECO:0000313" key="10">
    <source>
        <dbReference type="Proteomes" id="UP000694904"/>
    </source>
</evidence>
<feature type="domain" description="Transcription factor TFIID subunit 8 C-terminal" evidence="9">
    <location>
        <begin position="124"/>
        <end position="172"/>
    </location>
</feature>
<dbReference type="InterPro" id="IPR037818">
    <property type="entry name" value="TAF8"/>
</dbReference>
<evidence type="ECO:0000259" key="9">
    <source>
        <dbReference type="Pfam" id="PF10406"/>
    </source>
</evidence>
<protein>
    <recommendedName>
        <fullName evidence="3">Transcription initiation factor TFIID subunit 8</fullName>
    </recommendedName>
</protein>
<dbReference type="GeneID" id="108613714"/>
<dbReference type="InterPro" id="IPR009072">
    <property type="entry name" value="Histone-fold"/>
</dbReference>
<comment type="similarity">
    <text evidence="2">Belongs to the TAF8 family.</text>
</comment>
<reference evidence="11" key="3">
    <citation type="submission" date="2025-08" db="UniProtKB">
        <authorList>
            <consortium name="RefSeq"/>
        </authorList>
    </citation>
    <scope>IDENTIFICATION</scope>
    <source>
        <tissue evidence="11">Whole organism</tissue>
    </source>
</reference>
<evidence type="ECO:0000256" key="7">
    <source>
        <dbReference type="SAM" id="MobiDB-lite"/>
    </source>
</evidence>
<dbReference type="RefSeq" id="XP_017862842.1">
    <property type="nucleotide sequence ID" value="XM_018007353.1"/>
</dbReference>
<dbReference type="InterPro" id="IPR006565">
    <property type="entry name" value="BTP"/>
</dbReference>
<feature type="domain" description="Bromodomain associated" evidence="8">
    <location>
        <begin position="4"/>
        <end position="75"/>
    </location>
</feature>
<feature type="compositionally biased region" description="Basic and acidic residues" evidence="7">
    <location>
        <begin position="497"/>
        <end position="509"/>
    </location>
</feature>
<feature type="region of interest" description="Disordered" evidence="7">
    <location>
        <begin position="229"/>
        <end position="404"/>
    </location>
</feature>
<feature type="region of interest" description="Disordered" evidence="7">
    <location>
        <begin position="105"/>
        <end position="133"/>
    </location>
</feature>
<evidence type="ECO:0000256" key="3">
    <source>
        <dbReference type="ARBA" id="ARBA00017307"/>
    </source>
</evidence>
<feature type="region of interest" description="Disordered" evidence="7">
    <location>
        <begin position="421"/>
        <end position="534"/>
    </location>
</feature>
<feature type="compositionally biased region" description="Basic and acidic residues" evidence="7">
    <location>
        <begin position="458"/>
        <end position="469"/>
    </location>
</feature>
<feature type="compositionally biased region" description="Polar residues" evidence="7">
    <location>
        <begin position="107"/>
        <end position="119"/>
    </location>
</feature>
<evidence type="ECO:0000313" key="11">
    <source>
        <dbReference type="RefSeq" id="XP_017862842.1"/>
    </source>
</evidence>
<keyword evidence="10" id="KW-1185">Reference proteome</keyword>
<feature type="compositionally biased region" description="Acidic residues" evidence="7">
    <location>
        <begin position="435"/>
        <end position="457"/>
    </location>
</feature>
<name>A0ABM1P6K6_DROAR</name>
<gene>
    <name evidence="11" type="primary">LOC108613714</name>
</gene>
<keyword evidence="11" id="KW-0418">Kinase</keyword>
<dbReference type="Pfam" id="PF07524">
    <property type="entry name" value="Bromo_TP"/>
    <property type="match status" value="1"/>
</dbReference>
<keyword evidence="11" id="KW-0808">Transferase</keyword>
<organism evidence="10 11">
    <name type="scientific">Drosophila arizonae</name>
    <name type="common">Fruit fly</name>
    <dbReference type="NCBI Taxonomy" id="7263"/>
    <lineage>
        <taxon>Eukaryota</taxon>
        <taxon>Metazoa</taxon>
        <taxon>Ecdysozoa</taxon>
        <taxon>Arthropoda</taxon>
        <taxon>Hexapoda</taxon>
        <taxon>Insecta</taxon>
        <taxon>Pterygota</taxon>
        <taxon>Neoptera</taxon>
        <taxon>Endopterygota</taxon>
        <taxon>Diptera</taxon>
        <taxon>Brachycera</taxon>
        <taxon>Muscomorpha</taxon>
        <taxon>Ephydroidea</taxon>
        <taxon>Drosophilidae</taxon>
        <taxon>Drosophila</taxon>
    </lineage>
</organism>
<dbReference type="CDD" id="cd00076">
    <property type="entry name" value="HFD_SF"/>
    <property type="match status" value="1"/>
</dbReference>
<reference evidence="10" key="2">
    <citation type="journal article" date="2016" name="G3 (Bethesda)">
        <title>Genome Evolution in Three Species of Cactophilic Drosophila.</title>
        <authorList>
            <person name="Sanchez-Flores A."/>
            <person name="Penazola F."/>
            <person name="Carpinteyro-Ponce J."/>
            <person name="Nazario-Yepiz N."/>
            <person name="Abreu-Goodger C."/>
            <person name="Machado C.A."/>
            <person name="Markow T.A."/>
        </authorList>
    </citation>
    <scope>NUCLEOTIDE SEQUENCE [LARGE SCALE GENOMIC DNA]</scope>
</reference>
<evidence type="ECO:0000256" key="2">
    <source>
        <dbReference type="ARBA" id="ARBA00008767"/>
    </source>
</evidence>
<evidence type="ECO:0000256" key="4">
    <source>
        <dbReference type="ARBA" id="ARBA00023015"/>
    </source>
</evidence>
<sequence>MHPYDEVLRQIVEQMLIQKECQADNQHVLDNLVILMRNRVRDIAKITTSAASHAGRSMSCYFDVERTFRMLGIGVSGLREIRDADPETQPPGVTLPPTEIRDEDFHQSPQQDINQQRGTRSGRHIPKHLPPFPGLHTYKNTMMGIVTDRGYIMERERSAQLQRNAQRALNSFFQRTLPTTSLFSGRHPKRKHTEFLLLTAEPSTTPAYLSALMPKNEVYDTDIYKSNNEINPMAHTNPFLQKPKGLPSESSDEEESVRVIESEIESESCEERGAGYDSDVEYEGDEENEENEYEATAEYEDEASEENEIEASAEYKDEASKKKTDEASAEKKDEVAEENKDEVAEENKDEAAEENKDKATAGYENKASEEKEDETFEECEEEYSEENETGNANIEGIETESSRVNEIKTCKQSIVKNIAETETEYGEENQTYTQSEDECGGNEYEYEYEYEYEEENRDENKCEYSKEIESESSGENEIKTCGQSKIDDNEEIESESSESKDKNNEKTENESSGEDEVETCKQMNDENGNEIKSYNMKNIETINVDKDDDVTDSLNEMEDMADFDENMILCENDDENVDFFDGNHDVDWELLDLYQD</sequence>
<keyword evidence="6" id="KW-0539">Nucleus</keyword>
<comment type="subcellular location">
    <subcellularLocation>
        <location evidence="1">Nucleus</location>
    </subcellularLocation>
</comment>
<accession>A0ABM1P6K6</accession>
<evidence type="ECO:0000256" key="1">
    <source>
        <dbReference type="ARBA" id="ARBA00004123"/>
    </source>
</evidence>
<dbReference type="GO" id="GO:0016301">
    <property type="term" value="F:kinase activity"/>
    <property type="evidence" value="ECO:0007669"/>
    <property type="project" value="UniProtKB-KW"/>
</dbReference>
<evidence type="ECO:0000256" key="6">
    <source>
        <dbReference type="ARBA" id="ARBA00023242"/>
    </source>
</evidence>
<feature type="compositionally biased region" description="Basic and acidic residues" evidence="7">
    <location>
        <begin position="313"/>
        <end position="359"/>
    </location>
</feature>
<dbReference type="Pfam" id="PF10406">
    <property type="entry name" value="TAF8_C"/>
    <property type="match status" value="1"/>
</dbReference>
<evidence type="ECO:0000259" key="8">
    <source>
        <dbReference type="Pfam" id="PF07524"/>
    </source>
</evidence>
<keyword evidence="5" id="KW-0804">Transcription</keyword>
<dbReference type="Gene3D" id="1.10.20.10">
    <property type="entry name" value="Histone, subunit A"/>
    <property type="match status" value="1"/>
</dbReference>
<dbReference type="CDD" id="cd08049">
    <property type="entry name" value="TAF8"/>
    <property type="match status" value="1"/>
</dbReference>
<proteinExistence type="inferred from homology"/>
<dbReference type="Proteomes" id="UP000694904">
    <property type="component" value="Chromosome 4"/>
</dbReference>
<keyword evidence="4" id="KW-0805">Transcription regulation</keyword>
<feature type="compositionally biased region" description="Polar residues" evidence="7">
    <location>
        <begin position="521"/>
        <end position="534"/>
    </location>
</feature>
<feature type="compositionally biased region" description="Acidic residues" evidence="7">
    <location>
        <begin position="278"/>
        <end position="311"/>
    </location>
</feature>
<dbReference type="InterPro" id="IPR019473">
    <property type="entry name" value="TFIID_su8_C"/>
</dbReference>
<feature type="compositionally biased region" description="Acidic residues" evidence="7">
    <location>
        <begin position="370"/>
        <end position="388"/>
    </location>
</feature>
<dbReference type="PANTHER" id="PTHR46469:SF1">
    <property type="entry name" value="TRANSCRIPTION INITIATION FACTOR TFIID SUBUNIT 8"/>
    <property type="match status" value="1"/>
</dbReference>
<reference evidence="10" key="1">
    <citation type="journal article" date="1997" name="Nucleic Acids Res.">
        <title>tRNAscan-SE: a program for improved detection of transfer RNA genes in genomic sequence.</title>
        <authorList>
            <person name="Lowe T.M."/>
            <person name="Eddy S.R."/>
        </authorList>
    </citation>
    <scope>NUCLEOTIDE SEQUENCE [LARGE SCALE GENOMIC DNA]</scope>
</reference>
<feature type="region of interest" description="Disordered" evidence="7">
    <location>
        <begin position="81"/>
        <end position="100"/>
    </location>
</feature>
<evidence type="ECO:0000256" key="5">
    <source>
        <dbReference type="ARBA" id="ARBA00023163"/>
    </source>
</evidence>